<feature type="domain" description="Integrase catalytic" evidence="8">
    <location>
        <begin position="261"/>
        <end position="357"/>
    </location>
</feature>
<dbReference type="InterPro" id="IPR043502">
    <property type="entry name" value="DNA/RNA_pol_sf"/>
</dbReference>
<evidence type="ECO:0000256" key="5">
    <source>
        <dbReference type="ARBA" id="ARBA00022801"/>
    </source>
</evidence>
<proteinExistence type="predicted"/>
<dbReference type="InterPro" id="IPR041373">
    <property type="entry name" value="RT_RNaseH"/>
</dbReference>
<dbReference type="RefSeq" id="XP_027343093.1">
    <property type="nucleotide sequence ID" value="XM_027487292.1"/>
</dbReference>
<evidence type="ECO:0000256" key="7">
    <source>
        <dbReference type="ARBA" id="ARBA00023268"/>
    </source>
</evidence>
<dbReference type="InterPro" id="IPR050951">
    <property type="entry name" value="Retrovirus_Pol_polyprotein"/>
</dbReference>
<dbReference type="GO" id="GO:0015074">
    <property type="term" value="P:DNA integration"/>
    <property type="evidence" value="ECO:0007669"/>
    <property type="project" value="InterPro"/>
</dbReference>
<keyword evidence="4" id="KW-0255">Endonuclease</keyword>
<dbReference type="FunFam" id="3.30.70.270:FF:000020">
    <property type="entry name" value="Transposon Tf2-6 polyprotein-like Protein"/>
    <property type="match status" value="1"/>
</dbReference>
<dbReference type="GO" id="GO:0003676">
    <property type="term" value="F:nucleic acid binding"/>
    <property type="evidence" value="ECO:0007669"/>
    <property type="project" value="InterPro"/>
</dbReference>
<keyword evidence="1" id="KW-0808">Transferase</keyword>
<keyword evidence="6" id="KW-0695">RNA-directed DNA polymerase</keyword>
<protein>
    <submittedName>
        <fullName evidence="10">Uncharacterized protein LOC113855660</fullName>
    </submittedName>
</protein>
<dbReference type="Gene3D" id="3.30.420.10">
    <property type="entry name" value="Ribonuclease H-like superfamily/Ribonuclease H"/>
    <property type="match status" value="1"/>
</dbReference>
<keyword evidence="2" id="KW-0548">Nucleotidyltransferase</keyword>
<dbReference type="Pfam" id="PF17919">
    <property type="entry name" value="RT_RNaseH_2"/>
    <property type="match status" value="1"/>
</dbReference>
<organism evidence="9 10">
    <name type="scientific">Abrus precatorius</name>
    <name type="common">Indian licorice</name>
    <name type="synonym">Glycine abrus</name>
    <dbReference type="NCBI Taxonomy" id="3816"/>
    <lineage>
        <taxon>Eukaryota</taxon>
        <taxon>Viridiplantae</taxon>
        <taxon>Streptophyta</taxon>
        <taxon>Embryophyta</taxon>
        <taxon>Tracheophyta</taxon>
        <taxon>Spermatophyta</taxon>
        <taxon>Magnoliopsida</taxon>
        <taxon>eudicotyledons</taxon>
        <taxon>Gunneridae</taxon>
        <taxon>Pentapetalae</taxon>
        <taxon>rosids</taxon>
        <taxon>fabids</taxon>
        <taxon>Fabales</taxon>
        <taxon>Fabaceae</taxon>
        <taxon>Papilionoideae</taxon>
        <taxon>50 kb inversion clade</taxon>
        <taxon>NPAAA clade</taxon>
        <taxon>indigoferoid/millettioid clade</taxon>
        <taxon>Abreae</taxon>
        <taxon>Abrus</taxon>
    </lineage>
</organism>
<evidence type="ECO:0000259" key="8">
    <source>
        <dbReference type="PROSITE" id="PS50994"/>
    </source>
</evidence>
<dbReference type="OrthoDB" id="1432176at2759"/>
<dbReference type="InterPro" id="IPR001584">
    <property type="entry name" value="Integrase_cat-core"/>
</dbReference>
<dbReference type="InterPro" id="IPR043128">
    <property type="entry name" value="Rev_trsase/Diguanyl_cyclase"/>
</dbReference>
<dbReference type="InterPro" id="IPR041577">
    <property type="entry name" value="RT_RNaseH_2"/>
</dbReference>
<dbReference type="InterPro" id="IPR036397">
    <property type="entry name" value="RNaseH_sf"/>
</dbReference>
<dbReference type="SUPFAM" id="SSF53098">
    <property type="entry name" value="Ribonuclease H-like"/>
    <property type="match status" value="1"/>
</dbReference>
<dbReference type="KEGG" id="aprc:113855660"/>
<dbReference type="InterPro" id="IPR012337">
    <property type="entry name" value="RNaseH-like_sf"/>
</dbReference>
<dbReference type="GO" id="GO:0004519">
    <property type="term" value="F:endonuclease activity"/>
    <property type="evidence" value="ECO:0007669"/>
    <property type="project" value="UniProtKB-KW"/>
</dbReference>
<dbReference type="GeneID" id="113855660"/>
<dbReference type="PANTHER" id="PTHR37984:SF5">
    <property type="entry name" value="PROTEIN NYNRIN-LIKE"/>
    <property type="match status" value="1"/>
</dbReference>
<dbReference type="Proteomes" id="UP000694853">
    <property type="component" value="Unplaced"/>
</dbReference>
<keyword evidence="3" id="KW-0540">Nuclease</keyword>
<dbReference type="PROSITE" id="PS50994">
    <property type="entry name" value="INTEGRASE"/>
    <property type="match status" value="1"/>
</dbReference>
<reference evidence="10" key="2">
    <citation type="submission" date="2025-08" db="UniProtKB">
        <authorList>
            <consortium name="RefSeq"/>
        </authorList>
    </citation>
    <scope>IDENTIFICATION</scope>
    <source>
        <tissue evidence="10">Young leaves</tissue>
    </source>
</reference>
<dbReference type="PANTHER" id="PTHR37984">
    <property type="entry name" value="PROTEIN CBG26694"/>
    <property type="match status" value="1"/>
</dbReference>
<dbReference type="SUPFAM" id="SSF56672">
    <property type="entry name" value="DNA/RNA polymerases"/>
    <property type="match status" value="1"/>
</dbReference>
<accession>A0A8B8KIL1</accession>
<name>A0A8B8KIL1_ABRPR</name>
<dbReference type="Pfam" id="PF17917">
    <property type="entry name" value="RT_RNaseH"/>
    <property type="match status" value="1"/>
</dbReference>
<keyword evidence="5" id="KW-0378">Hydrolase</keyword>
<dbReference type="GO" id="GO:0003964">
    <property type="term" value="F:RNA-directed DNA polymerase activity"/>
    <property type="evidence" value="ECO:0007669"/>
    <property type="project" value="UniProtKB-KW"/>
</dbReference>
<reference evidence="9" key="1">
    <citation type="journal article" date="2019" name="Toxins">
        <title>Detection of Abrin-Like and Prepropulchellin-Like Toxin Genes and Transcripts Using Whole Genome Sequencing and Full-Length Transcript Sequencing of Abrus precatorius.</title>
        <authorList>
            <person name="Hovde B.T."/>
            <person name="Daligault H.E."/>
            <person name="Hanschen E.R."/>
            <person name="Kunde Y.A."/>
            <person name="Johnson M.B."/>
            <person name="Starkenburg S.R."/>
            <person name="Johnson S.L."/>
        </authorList>
    </citation>
    <scope>NUCLEOTIDE SEQUENCE [LARGE SCALE GENOMIC DNA]</scope>
</reference>
<dbReference type="GO" id="GO:0016787">
    <property type="term" value="F:hydrolase activity"/>
    <property type="evidence" value="ECO:0007669"/>
    <property type="project" value="UniProtKB-KW"/>
</dbReference>
<evidence type="ECO:0000256" key="3">
    <source>
        <dbReference type="ARBA" id="ARBA00022722"/>
    </source>
</evidence>
<evidence type="ECO:0000256" key="6">
    <source>
        <dbReference type="ARBA" id="ARBA00022918"/>
    </source>
</evidence>
<gene>
    <name evidence="10" type="primary">LOC113855660</name>
</gene>
<dbReference type="Gene3D" id="3.30.70.270">
    <property type="match status" value="2"/>
</dbReference>
<evidence type="ECO:0000256" key="1">
    <source>
        <dbReference type="ARBA" id="ARBA00022679"/>
    </source>
</evidence>
<dbReference type="AlphaFoldDB" id="A0A8B8KIL1"/>
<evidence type="ECO:0000313" key="9">
    <source>
        <dbReference type="Proteomes" id="UP000694853"/>
    </source>
</evidence>
<dbReference type="CDD" id="cd09274">
    <property type="entry name" value="RNase_HI_RT_Ty3"/>
    <property type="match status" value="1"/>
</dbReference>
<evidence type="ECO:0000313" key="10">
    <source>
        <dbReference type="RefSeq" id="XP_027343093.1"/>
    </source>
</evidence>
<keyword evidence="7" id="KW-0511">Multifunctional enzyme</keyword>
<evidence type="ECO:0000256" key="2">
    <source>
        <dbReference type="ARBA" id="ARBA00022695"/>
    </source>
</evidence>
<sequence length="504" mass="58311">MEVFIDDFTVYGTSFDACLDSLARVLKRCVESYLVLNYEKCHFMVRQGIVLGHVISGEGIAVDSSKIDVIASLPYPTCVREVRSFLGHAGFYRRFIQGFSKITLPLSKLLQKDIDFQFDDECRRAFDQLKQHLISALVLQSPNWEYPFELMCDASNLAVGAANYTTTEKELLAIILALDKFRAYLLGTKVTIYSDHAALKFLLKKPDAKPRLIRWMLLLQEFDIEIKNKSGAENLVADHLSRIPQTLKPLPIHENFPDEFGVPRAIISDQGSHFCNRNMASLLKKYDVTHKVSPLYHPQTNGQAEVSNRELKHILEKTVQTNRKDWSKRLEDALWAYRTAYKTPLGMSPYRIVFGKACHLPVEIEHKAYWAVKNCNFDMSQSRLHRKFQLQELEEIRLEAYENSRMYKEKTKLIHDKMLLRKEFSIGQKVLLYNSRLKLFSGKLRSRWLGPYIVTKIFPYGAIQILEPRTDKAFIVNGHRLKPFHEDTPLENIEEVRLLAATYA</sequence>
<keyword evidence="9" id="KW-1185">Reference proteome</keyword>
<evidence type="ECO:0000256" key="4">
    <source>
        <dbReference type="ARBA" id="ARBA00022759"/>
    </source>
</evidence>